<reference evidence="2" key="1">
    <citation type="submission" date="2023-06" db="EMBL/GenBank/DDBJ databases">
        <title>Genome-scale phylogeny and comparative genomics of the fungal order Sordariales.</title>
        <authorList>
            <consortium name="Lawrence Berkeley National Laboratory"/>
            <person name="Hensen N."/>
            <person name="Bonometti L."/>
            <person name="Westerberg I."/>
            <person name="Brannstrom I.O."/>
            <person name="Guillou S."/>
            <person name="Cros-Aarteil S."/>
            <person name="Calhoun S."/>
            <person name="Haridas S."/>
            <person name="Kuo A."/>
            <person name="Mondo S."/>
            <person name="Pangilinan J."/>
            <person name="Riley R."/>
            <person name="LaButti K."/>
            <person name="Andreopoulos B."/>
            <person name="Lipzen A."/>
            <person name="Chen C."/>
            <person name="Yanf M."/>
            <person name="Daum C."/>
            <person name="Ng V."/>
            <person name="Clum A."/>
            <person name="Steindorff A."/>
            <person name="Ohm R."/>
            <person name="Martin F."/>
            <person name="Silar P."/>
            <person name="Natvig D."/>
            <person name="Lalanne C."/>
            <person name="Gautier V."/>
            <person name="Ament-velasquez S.L."/>
            <person name="Kruys A."/>
            <person name="Hutchinson M.I."/>
            <person name="Powell A.J."/>
            <person name="Barry K."/>
            <person name="Miller A.N."/>
            <person name="Grigoriev I.V."/>
            <person name="Debuchy R."/>
            <person name="Gladieux P."/>
            <person name="Thoren M.H."/>
            <person name="Johannesson H."/>
        </authorList>
    </citation>
    <scope>NUCLEOTIDE SEQUENCE</scope>
    <source>
        <strain evidence="2">SMH3187-1</strain>
    </source>
</reference>
<organism evidence="2 3">
    <name type="scientific">Schizothecium vesticola</name>
    <dbReference type="NCBI Taxonomy" id="314040"/>
    <lineage>
        <taxon>Eukaryota</taxon>
        <taxon>Fungi</taxon>
        <taxon>Dikarya</taxon>
        <taxon>Ascomycota</taxon>
        <taxon>Pezizomycotina</taxon>
        <taxon>Sordariomycetes</taxon>
        <taxon>Sordariomycetidae</taxon>
        <taxon>Sordariales</taxon>
        <taxon>Schizotheciaceae</taxon>
        <taxon>Schizothecium</taxon>
    </lineage>
</organism>
<accession>A0AA40BPP0</accession>
<dbReference type="AlphaFoldDB" id="A0AA40BPP0"/>
<evidence type="ECO:0000313" key="3">
    <source>
        <dbReference type="Proteomes" id="UP001172155"/>
    </source>
</evidence>
<protein>
    <submittedName>
        <fullName evidence="2">Uncharacterized protein</fullName>
    </submittedName>
</protein>
<feature type="region of interest" description="Disordered" evidence="1">
    <location>
        <begin position="1"/>
        <end position="41"/>
    </location>
</feature>
<sequence>MGGDELKKRTGGQSDGHGEMVDKDASFFRSPRDSGDARSYRHSGPLLVATWPWMTGDPAPHTSDSTLTSCFRTGYRPCRLPSIDRCHHAFWSISVAPVRELGGCTCDICRYWIAVDRHAGTSALLHLDAYKLSLMAVQCKLWSRILLRTIWGRNAALAQRLVASSTVSRLSKPRTMAVPLMQQTQMPRRDKYSHDDRESFGHFLLFISRSANSRIASAPCASNPLDVSSRSSPSPRTAGCRSLHQR</sequence>
<comment type="caution">
    <text evidence="2">The sequence shown here is derived from an EMBL/GenBank/DDBJ whole genome shotgun (WGS) entry which is preliminary data.</text>
</comment>
<feature type="compositionally biased region" description="Polar residues" evidence="1">
    <location>
        <begin position="225"/>
        <end position="235"/>
    </location>
</feature>
<keyword evidence="3" id="KW-1185">Reference proteome</keyword>
<evidence type="ECO:0000256" key="1">
    <source>
        <dbReference type="SAM" id="MobiDB-lite"/>
    </source>
</evidence>
<dbReference type="EMBL" id="JAUKUD010000007">
    <property type="protein sequence ID" value="KAK0737953.1"/>
    <property type="molecule type" value="Genomic_DNA"/>
</dbReference>
<gene>
    <name evidence="2" type="ORF">B0T18DRAFT_237169</name>
</gene>
<dbReference type="Proteomes" id="UP001172155">
    <property type="component" value="Unassembled WGS sequence"/>
</dbReference>
<feature type="compositionally biased region" description="Basic and acidic residues" evidence="1">
    <location>
        <begin position="16"/>
        <end position="39"/>
    </location>
</feature>
<feature type="region of interest" description="Disordered" evidence="1">
    <location>
        <begin position="222"/>
        <end position="246"/>
    </location>
</feature>
<evidence type="ECO:0000313" key="2">
    <source>
        <dbReference type="EMBL" id="KAK0737953.1"/>
    </source>
</evidence>
<proteinExistence type="predicted"/>
<name>A0AA40BPP0_9PEZI</name>